<evidence type="ECO:0000256" key="4">
    <source>
        <dbReference type="ARBA" id="ARBA00023125"/>
    </source>
</evidence>
<feature type="region of interest" description="Disordered" evidence="8">
    <location>
        <begin position="64"/>
        <end position="141"/>
    </location>
</feature>
<gene>
    <name evidence="10" type="ORF">Dsin_024058</name>
</gene>
<evidence type="ECO:0000256" key="2">
    <source>
        <dbReference type="ARBA" id="ARBA00007163"/>
    </source>
</evidence>
<dbReference type="InterPro" id="IPR020983">
    <property type="entry name" value="Basic_leucine-zipper_C"/>
</dbReference>
<name>A0AAE0A4U0_9ROSI</name>
<organism evidence="10 11">
    <name type="scientific">Dipteronia sinensis</name>
    <dbReference type="NCBI Taxonomy" id="43782"/>
    <lineage>
        <taxon>Eukaryota</taxon>
        <taxon>Viridiplantae</taxon>
        <taxon>Streptophyta</taxon>
        <taxon>Embryophyta</taxon>
        <taxon>Tracheophyta</taxon>
        <taxon>Spermatophyta</taxon>
        <taxon>Magnoliopsida</taxon>
        <taxon>eudicotyledons</taxon>
        <taxon>Gunneridae</taxon>
        <taxon>Pentapetalae</taxon>
        <taxon>rosids</taxon>
        <taxon>malvids</taxon>
        <taxon>Sapindales</taxon>
        <taxon>Sapindaceae</taxon>
        <taxon>Hippocastanoideae</taxon>
        <taxon>Acereae</taxon>
        <taxon>Dipteronia</taxon>
    </lineage>
</organism>
<feature type="region of interest" description="Disordered" evidence="8">
    <location>
        <begin position="171"/>
        <end position="199"/>
    </location>
</feature>
<feature type="compositionally biased region" description="Low complexity" evidence="8">
    <location>
        <begin position="65"/>
        <end position="79"/>
    </location>
</feature>
<dbReference type="PANTHER" id="PTHR46408">
    <property type="entry name" value="BASIC LEUCINE ZIPPER 63"/>
    <property type="match status" value="1"/>
</dbReference>
<accession>A0AAE0A4U0</accession>
<feature type="coiled-coil region" evidence="7">
    <location>
        <begin position="276"/>
        <end position="345"/>
    </location>
</feature>
<evidence type="ECO:0000256" key="8">
    <source>
        <dbReference type="SAM" id="MobiDB-lite"/>
    </source>
</evidence>
<dbReference type="EMBL" id="JANJYJ010000007">
    <property type="protein sequence ID" value="KAK3200643.1"/>
    <property type="molecule type" value="Genomic_DNA"/>
</dbReference>
<evidence type="ECO:0000256" key="5">
    <source>
        <dbReference type="ARBA" id="ARBA00023163"/>
    </source>
</evidence>
<comment type="caution">
    <text evidence="10">The sequence shown here is derived from an EMBL/GenBank/DDBJ whole genome shotgun (WGS) entry which is preliminary data.</text>
</comment>
<protein>
    <recommendedName>
        <fullName evidence="9">BZIP domain-containing protein</fullName>
    </recommendedName>
</protein>
<comment type="subcellular location">
    <subcellularLocation>
        <location evidence="1">Nucleus</location>
    </subcellularLocation>
</comment>
<evidence type="ECO:0000313" key="11">
    <source>
        <dbReference type="Proteomes" id="UP001281410"/>
    </source>
</evidence>
<keyword evidence="5" id="KW-0804">Transcription</keyword>
<comment type="similarity">
    <text evidence="2">Belongs to the bZIP family.</text>
</comment>
<evidence type="ECO:0000256" key="7">
    <source>
        <dbReference type="SAM" id="Coils"/>
    </source>
</evidence>
<evidence type="ECO:0000313" key="10">
    <source>
        <dbReference type="EMBL" id="KAK3200643.1"/>
    </source>
</evidence>
<dbReference type="Gene3D" id="1.20.5.170">
    <property type="match status" value="1"/>
</dbReference>
<dbReference type="Proteomes" id="UP001281410">
    <property type="component" value="Unassembled WGS sequence"/>
</dbReference>
<keyword evidence="4" id="KW-0238">DNA-binding</keyword>
<keyword evidence="11" id="KW-1185">Reference proteome</keyword>
<dbReference type="GO" id="GO:0046983">
    <property type="term" value="F:protein dimerization activity"/>
    <property type="evidence" value="ECO:0007669"/>
    <property type="project" value="UniProtKB-ARBA"/>
</dbReference>
<keyword evidence="7" id="KW-0175">Coiled coil</keyword>
<keyword evidence="3" id="KW-0805">Transcription regulation</keyword>
<dbReference type="CDD" id="cd14702">
    <property type="entry name" value="bZIP_plant_GBF1"/>
    <property type="match status" value="1"/>
</dbReference>
<dbReference type="Pfam" id="PF00170">
    <property type="entry name" value="bZIP_1"/>
    <property type="match status" value="1"/>
</dbReference>
<dbReference type="FunFam" id="1.20.5.170:FF:000020">
    <property type="entry name" value="BZIP transcription factor"/>
    <property type="match status" value="1"/>
</dbReference>
<dbReference type="InterPro" id="IPR046347">
    <property type="entry name" value="bZIP_sf"/>
</dbReference>
<dbReference type="SMART" id="SM00338">
    <property type="entry name" value="BRLZ"/>
    <property type="match status" value="1"/>
</dbReference>
<feature type="compositionally biased region" description="Polar residues" evidence="8">
    <location>
        <begin position="178"/>
        <end position="196"/>
    </location>
</feature>
<dbReference type="PANTHER" id="PTHR46408:SF10">
    <property type="entry name" value="BASIC LEUCINE ZIPPER 63"/>
    <property type="match status" value="1"/>
</dbReference>
<dbReference type="AlphaFoldDB" id="A0AAE0A4U0"/>
<sequence length="473" mass="51137">MDRVFSVDEISDQFWSAPPPPPPSTTTFKRHQSSDSPDEESSSKMMNRSESEWAFQRFLQEEAHVAAVSHHSQQSSSSADSKNDGAVEIKSGSNITTTTAHDHNHNNHHHHHPQKLNVKKGGGKNGTTEASFSGAAAAAPPNIPVDSEEYQAFLKSKLNLACAAVASRASFAKPQDSLARTDSGSQASNTSQSGSQAPFKGAAYDLSRSQDKDVNGLHGIPYLSTAQKKATIHVSSGNSGSSRDQSDDDELDGETATTDNMDPADAKRVRRMLSNRESARRSRRRKQAHLTELETQVSQLRVENSSLLKRLTDISQKYNVAAVDNRVLKADVETLRAKVKMAEESVKRITGLNPMFHAAMPELSTMNLTSFSGSPPSDSSVEGAVPVQDVPNHHFFQTPSDDPLSTHDSIVINNGLADISSAENLQPNSEAADVAGNKIGRSVSMQRVASLEHLQKRIRGGVSPSDPQSNKES</sequence>
<evidence type="ECO:0000259" key="9">
    <source>
        <dbReference type="PROSITE" id="PS50217"/>
    </source>
</evidence>
<dbReference type="GO" id="GO:0003677">
    <property type="term" value="F:DNA binding"/>
    <property type="evidence" value="ECO:0007669"/>
    <property type="project" value="UniProtKB-KW"/>
</dbReference>
<dbReference type="PROSITE" id="PS50217">
    <property type="entry name" value="BZIP"/>
    <property type="match status" value="1"/>
</dbReference>
<evidence type="ECO:0000256" key="1">
    <source>
        <dbReference type="ARBA" id="ARBA00004123"/>
    </source>
</evidence>
<dbReference type="InterPro" id="IPR045314">
    <property type="entry name" value="bZIP_plant_GBF1"/>
</dbReference>
<feature type="domain" description="BZIP" evidence="9">
    <location>
        <begin position="265"/>
        <end position="319"/>
    </location>
</feature>
<dbReference type="Pfam" id="PF12498">
    <property type="entry name" value="bZIP_C"/>
    <property type="match status" value="1"/>
</dbReference>
<feature type="region of interest" description="Disordered" evidence="8">
    <location>
        <begin position="231"/>
        <end position="267"/>
    </location>
</feature>
<reference evidence="10" key="1">
    <citation type="journal article" date="2023" name="Plant J.">
        <title>Genome sequences and population genomics provide insights into the demographic history, inbreeding, and mutation load of two 'living fossil' tree species of Dipteronia.</title>
        <authorList>
            <person name="Feng Y."/>
            <person name="Comes H.P."/>
            <person name="Chen J."/>
            <person name="Zhu S."/>
            <person name="Lu R."/>
            <person name="Zhang X."/>
            <person name="Li P."/>
            <person name="Qiu J."/>
            <person name="Olsen K.M."/>
            <person name="Qiu Y."/>
        </authorList>
    </citation>
    <scope>NUCLEOTIDE SEQUENCE</scope>
    <source>
        <strain evidence="10">NBL</strain>
    </source>
</reference>
<proteinExistence type="inferred from homology"/>
<dbReference type="SUPFAM" id="SSF57959">
    <property type="entry name" value="Leucine zipper domain"/>
    <property type="match status" value="1"/>
</dbReference>
<dbReference type="GO" id="GO:0005634">
    <property type="term" value="C:nucleus"/>
    <property type="evidence" value="ECO:0007669"/>
    <property type="project" value="UniProtKB-SubCell"/>
</dbReference>
<dbReference type="PROSITE" id="PS00036">
    <property type="entry name" value="BZIP_BASIC"/>
    <property type="match status" value="1"/>
</dbReference>
<dbReference type="GO" id="GO:0003700">
    <property type="term" value="F:DNA-binding transcription factor activity"/>
    <property type="evidence" value="ECO:0007669"/>
    <property type="project" value="InterPro"/>
</dbReference>
<evidence type="ECO:0000256" key="6">
    <source>
        <dbReference type="ARBA" id="ARBA00023242"/>
    </source>
</evidence>
<keyword evidence="6" id="KW-0539">Nucleus</keyword>
<feature type="region of interest" description="Disordered" evidence="8">
    <location>
        <begin position="1"/>
        <end position="49"/>
    </location>
</feature>
<dbReference type="InterPro" id="IPR004827">
    <property type="entry name" value="bZIP"/>
</dbReference>
<feature type="compositionally biased region" description="Basic residues" evidence="8">
    <location>
        <begin position="106"/>
        <end position="122"/>
    </location>
</feature>
<evidence type="ECO:0000256" key="3">
    <source>
        <dbReference type="ARBA" id="ARBA00023015"/>
    </source>
</evidence>